<dbReference type="EMBL" id="FMSP01000006">
    <property type="protein sequence ID" value="SCV70750.1"/>
    <property type="molecule type" value="Genomic_DNA"/>
</dbReference>
<accession>A0A238FA84</accession>
<keyword evidence="6" id="KW-0963">Cytoplasm</keyword>
<dbReference type="UniPathway" id="UPA00988"/>
<name>A0A238FA84_9BASI</name>
<dbReference type="CDD" id="cd19494">
    <property type="entry name" value="Elp4"/>
    <property type="match status" value="1"/>
</dbReference>
<evidence type="ECO:0000256" key="2">
    <source>
        <dbReference type="ARBA" id="ARBA00004496"/>
    </source>
</evidence>
<gene>
    <name evidence="10" type="ORF">BQ2448_3512</name>
</gene>
<comment type="pathway">
    <text evidence="3">tRNA modification; 5-methoxycarbonylmethyl-2-thiouridine-tRNA biosynthesis.</text>
</comment>
<evidence type="ECO:0000256" key="7">
    <source>
        <dbReference type="ARBA" id="ARBA00022694"/>
    </source>
</evidence>
<feature type="compositionally biased region" description="Basic and acidic residues" evidence="9">
    <location>
        <begin position="103"/>
        <end position="116"/>
    </location>
</feature>
<feature type="region of interest" description="Disordered" evidence="9">
    <location>
        <begin position="103"/>
        <end position="137"/>
    </location>
</feature>
<evidence type="ECO:0000256" key="6">
    <source>
        <dbReference type="ARBA" id="ARBA00022490"/>
    </source>
</evidence>
<dbReference type="GO" id="GO:0005737">
    <property type="term" value="C:cytoplasm"/>
    <property type="evidence" value="ECO:0007669"/>
    <property type="project" value="UniProtKB-SubCell"/>
</dbReference>
<evidence type="ECO:0000313" key="10">
    <source>
        <dbReference type="EMBL" id="SCV70750.1"/>
    </source>
</evidence>
<dbReference type="PANTHER" id="PTHR12896">
    <property type="entry name" value="PAX6 NEIGHBOR PROTEIN PAXNEB"/>
    <property type="match status" value="1"/>
</dbReference>
<evidence type="ECO:0000256" key="9">
    <source>
        <dbReference type="SAM" id="MobiDB-lite"/>
    </source>
</evidence>
<dbReference type="InterPro" id="IPR027417">
    <property type="entry name" value="P-loop_NTPase"/>
</dbReference>
<evidence type="ECO:0000256" key="8">
    <source>
        <dbReference type="ARBA" id="ARBA00023242"/>
    </source>
</evidence>
<evidence type="ECO:0000256" key="5">
    <source>
        <dbReference type="ARBA" id="ARBA00020265"/>
    </source>
</evidence>
<dbReference type="STRING" id="269621.A0A238FA84"/>
<dbReference type="PANTHER" id="PTHR12896:SF1">
    <property type="entry name" value="ELONGATOR COMPLEX PROTEIN 4"/>
    <property type="match status" value="1"/>
</dbReference>
<sequence>MSSFRKRTMVASIAGTRPSPYNASQPLLSTGLASLDDLIGGGLPLSTVWLVTGDDHASSYASLVLRFWLSQSVECAHHCLVVGQGDQVYSMIDNLMDIDARSDGSAARDEVADRNEPSSSEGIAMGPSRGGGQDQDQDKMKIAFRYQRMKKHKTTIDEPPAKSSQEDVYCSLFDLTTKRNISNTEKSRIEVIDVDHLHLSETAAFPKDLYDLVFDAIETKLTRGGHLIFEDVSASRQSKAFRIALSNFGGPSWGSSSPKVSTCDPEIRCSTEGSSNFHFLTSQSMYRFLVRLRSLLRRSTASVCLTFPSHLHPLQTMTRLSHATDVHVALTSFSTSATFLAQFPRHQGLLAFPKLPTVGALVPSSMKLSVLRGLGGDEEGNDLGFRIKRRRLIIEILRADEPVSFGPATTDAVEDKGAAEARSKTGKVSVSRLIHEKPELYEF</sequence>
<evidence type="ECO:0000313" key="11">
    <source>
        <dbReference type="Proteomes" id="UP000198372"/>
    </source>
</evidence>
<organism evidence="10 11">
    <name type="scientific">Microbotryum intermedium</name>
    <dbReference type="NCBI Taxonomy" id="269621"/>
    <lineage>
        <taxon>Eukaryota</taxon>
        <taxon>Fungi</taxon>
        <taxon>Dikarya</taxon>
        <taxon>Basidiomycota</taxon>
        <taxon>Pucciniomycotina</taxon>
        <taxon>Microbotryomycetes</taxon>
        <taxon>Microbotryales</taxon>
        <taxon>Microbotryaceae</taxon>
        <taxon>Microbotryum</taxon>
    </lineage>
</organism>
<evidence type="ECO:0000256" key="1">
    <source>
        <dbReference type="ARBA" id="ARBA00004123"/>
    </source>
</evidence>
<dbReference type="Proteomes" id="UP000198372">
    <property type="component" value="Unassembled WGS sequence"/>
</dbReference>
<keyword evidence="7" id="KW-0819">tRNA processing</keyword>
<comment type="subcellular location">
    <subcellularLocation>
        <location evidence="2">Cytoplasm</location>
    </subcellularLocation>
    <subcellularLocation>
        <location evidence="1">Nucleus</location>
    </subcellularLocation>
</comment>
<dbReference type="GO" id="GO:0008023">
    <property type="term" value="C:transcription elongation factor complex"/>
    <property type="evidence" value="ECO:0007669"/>
    <property type="project" value="TreeGrafter"/>
</dbReference>
<keyword evidence="8" id="KW-0539">Nucleus</keyword>
<comment type="similarity">
    <text evidence="4">Belongs to the ELP4 family.</text>
</comment>
<evidence type="ECO:0000256" key="4">
    <source>
        <dbReference type="ARBA" id="ARBA00007573"/>
    </source>
</evidence>
<dbReference type="Pfam" id="PF05625">
    <property type="entry name" value="PAXNEB"/>
    <property type="match status" value="1"/>
</dbReference>
<dbReference type="Gene3D" id="3.40.50.300">
    <property type="entry name" value="P-loop containing nucleotide triphosphate hydrolases"/>
    <property type="match status" value="1"/>
</dbReference>
<evidence type="ECO:0000256" key="3">
    <source>
        <dbReference type="ARBA" id="ARBA00005043"/>
    </source>
</evidence>
<dbReference type="GO" id="GO:0033588">
    <property type="term" value="C:elongator holoenzyme complex"/>
    <property type="evidence" value="ECO:0007669"/>
    <property type="project" value="InterPro"/>
</dbReference>
<protein>
    <recommendedName>
        <fullName evidence="5">Elongator complex protein 4</fullName>
    </recommendedName>
</protein>
<keyword evidence="11" id="KW-1185">Reference proteome</keyword>
<dbReference type="InterPro" id="IPR008728">
    <property type="entry name" value="Elongator_complex_protein_4"/>
</dbReference>
<proteinExistence type="inferred from homology"/>
<dbReference type="OrthoDB" id="289162at2759"/>
<dbReference type="GO" id="GO:0002098">
    <property type="term" value="P:tRNA wobble uridine modification"/>
    <property type="evidence" value="ECO:0007669"/>
    <property type="project" value="InterPro"/>
</dbReference>
<dbReference type="AlphaFoldDB" id="A0A238FA84"/>
<reference evidence="11" key="1">
    <citation type="submission" date="2016-09" db="EMBL/GenBank/DDBJ databases">
        <authorList>
            <person name="Jeantristanb JTB J.-T."/>
            <person name="Ricardo R."/>
        </authorList>
    </citation>
    <scope>NUCLEOTIDE SEQUENCE [LARGE SCALE GENOMIC DNA]</scope>
</reference>